<dbReference type="EMBL" id="JAACNO010002552">
    <property type="protein sequence ID" value="KAF4132317.1"/>
    <property type="molecule type" value="Genomic_DNA"/>
</dbReference>
<proteinExistence type="predicted"/>
<dbReference type="Proteomes" id="UP000704712">
    <property type="component" value="Unassembled WGS sequence"/>
</dbReference>
<evidence type="ECO:0000313" key="3">
    <source>
        <dbReference type="Proteomes" id="UP000704712"/>
    </source>
</evidence>
<sequence>MKTIREDCWNGGDSGDTRDIKPLAYQQETPRPAASVQSEKPSQTTVGGHRRWRWCRHLWCIETFSASCPSG</sequence>
<accession>A0A8S9TZ66</accession>
<dbReference type="AlphaFoldDB" id="A0A8S9TZ66"/>
<feature type="region of interest" description="Disordered" evidence="1">
    <location>
        <begin position="1"/>
        <end position="20"/>
    </location>
</feature>
<organism evidence="2 3">
    <name type="scientific">Phytophthora infestans</name>
    <name type="common">Potato late blight agent</name>
    <name type="synonym">Botrytis infestans</name>
    <dbReference type="NCBI Taxonomy" id="4787"/>
    <lineage>
        <taxon>Eukaryota</taxon>
        <taxon>Sar</taxon>
        <taxon>Stramenopiles</taxon>
        <taxon>Oomycota</taxon>
        <taxon>Peronosporomycetes</taxon>
        <taxon>Peronosporales</taxon>
        <taxon>Peronosporaceae</taxon>
        <taxon>Phytophthora</taxon>
    </lineage>
</organism>
<gene>
    <name evidence="2" type="ORF">GN958_ATG18434</name>
</gene>
<comment type="caution">
    <text evidence="2">The sequence shown here is derived from an EMBL/GenBank/DDBJ whole genome shotgun (WGS) entry which is preliminary data.</text>
</comment>
<feature type="region of interest" description="Disordered" evidence="1">
    <location>
        <begin position="27"/>
        <end position="48"/>
    </location>
</feature>
<evidence type="ECO:0000256" key="1">
    <source>
        <dbReference type="SAM" id="MobiDB-lite"/>
    </source>
</evidence>
<evidence type="ECO:0000313" key="2">
    <source>
        <dbReference type="EMBL" id="KAF4132317.1"/>
    </source>
</evidence>
<protein>
    <submittedName>
        <fullName evidence="2">Uncharacterized protein</fullName>
    </submittedName>
</protein>
<reference evidence="2" key="1">
    <citation type="submission" date="2020-03" db="EMBL/GenBank/DDBJ databases">
        <title>Hybrid Assembly of Korean Phytophthora infestans isolates.</title>
        <authorList>
            <person name="Prokchorchik M."/>
            <person name="Lee Y."/>
            <person name="Seo J."/>
            <person name="Cho J.-H."/>
            <person name="Park Y.-E."/>
            <person name="Jang D.-C."/>
            <person name="Im J.-S."/>
            <person name="Choi J.-G."/>
            <person name="Park H.-J."/>
            <person name="Lee G.-B."/>
            <person name="Lee Y.-G."/>
            <person name="Hong S.-Y."/>
            <person name="Cho K."/>
            <person name="Sohn K.H."/>
        </authorList>
    </citation>
    <scope>NUCLEOTIDE SEQUENCE</scope>
    <source>
        <strain evidence="2">KR_2_A2</strain>
    </source>
</reference>
<name>A0A8S9TZ66_PHYIN</name>
<feature type="compositionally biased region" description="Polar residues" evidence="1">
    <location>
        <begin position="35"/>
        <end position="46"/>
    </location>
</feature>